<name>A0ACD5A4R6_9ACTN</name>
<organism evidence="1 2">
    <name type="scientific">Streptomyces citrinus</name>
    <dbReference type="NCBI Taxonomy" id="3118173"/>
    <lineage>
        <taxon>Bacteria</taxon>
        <taxon>Bacillati</taxon>
        <taxon>Actinomycetota</taxon>
        <taxon>Actinomycetes</taxon>
        <taxon>Kitasatosporales</taxon>
        <taxon>Streptomycetaceae</taxon>
        <taxon>Streptomyces</taxon>
    </lineage>
</organism>
<evidence type="ECO:0000313" key="1">
    <source>
        <dbReference type="EMBL" id="WWQ62168.1"/>
    </source>
</evidence>
<reference evidence="1" key="1">
    <citation type="journal article" date="2025" name="Int. J. Syst. Evol. Microbiol.">
        <title>Streptomyces citrinus sp. nov., with yellow diffusible pigment.</title>
        <authorList>
            <person name="He Y."/>
            <person name="Yang E."/>
            <person name="Xu J."/>
            <person name="Sun Y."/>
            <person name="Sun L."/>
        </authorList>
    </citation>
    <scope>NUCLEOTIDE SEQUENCE</scope>
    <source>
        <strain evidence="1">Q6</strain>
    </source>
</reference>
<keyword evidence="2" id="KW-1185">Reference proteome</keyword>
<dbReference type="EMBL" id="CP146022">
    <property type="protein sequence ID" value="WWQ62168.1"/>
    <property type="molecule type" value="Genomic_DNA"/>
</dbReference>
<protein>
    <submittedName>
        <fullName evidence="1">DUF3370 family protein</fullName>
    </submittedName>
</protein>
<proteinExistence type="predicted"/>
<dbReference type="Proteomes" id="UP001432251">
    <property type="component" value="Chromosome"/>
</dbReference>
<gene>
    <name evidence="1" type="ORF">V2W30_01485</name>
</gene>
<evidence type="ECO:0000313" key="2">
    <source>
        <dbReference type="Proteomes" id="UP001432251"/>
    </source>
</evidence>
<accession>A0ACD5A4R6</accession>
<sequence length="389" mass="41048">MARTTARFAEDAWTLGTPTAPGPIVVRELLHPLPGAYTGPEIVVSNNPETITGPGWLTQHARTTTTRGGSDHALSGTFPLYLYHQNSTGQNAYLHVLIANSGTAVARVGARGAIWTNKDKPLVQDPASRAGTGPCYATSHDWLSGDTRQWLAPGDLAPGAFVEAACVPMNGSIMDGLFEVTASSGVHTYTVVTLDGSTDTAIRYALDDAAGAPGNTKPQTPTTYGRMSGVYASSYWNAGTSLVDVPAPGAHLGLAVNVTGRQVASLDQTAPATAALADSSQRSWGNYGSWYDIGLKLRNRSTLPRTVRLTFGSNITGPVDVPGNTWNGALGLSVDDAPETIRTVYVRPTVPRDTLATLTVEPQTLRRVRLRFLVPGLISAGSQLLLESI</sequence>